<gene>
    <name evidence="6" type="primary">gsiB_1</name>
    <name evidence="6" type="ORF">JEODO184_00231</name>
</gene>
<dbReference type="PIRSF" id="PIRSF002741">
    <property type="entry name" value="MppA"/>
    <property type="match status" value="1"/>
</dbReference>
<dbReference type="SUPFAM" id="SSF53850">
    <property type="entry name" value="Periplasmic binding protein-like II"/>
    <property type="match status" value="1"/>
</dbReference>
<evidence type="ECO:0000256" key="2">
    <source>
        <dbReference type="ARBA" id="ARBA00022448"/>
    </source>
</evidence>
<dbReference type="Proteomes" id="UP000589351">
    <property type="component" value="Unassembled WGS sequence"/>
</dbReference>
<evidence type="ECO:0000256" key="4">
    <source>
        <dbReference type="SAM" id="Phobius"/>
    </source>
</evidence>
<name>A0A6V7R260_9STAP</name>
<evidence type="ECO:0000313" key="7">
    <source>
        <dbReference type="Proteomes" id="UP000589351"/>
    </source>
</evidence>
<keyword evidence="4" id="KW-0812">Transmembrane</keyword>
<dbReference type="GO" id="GO:1904680">
    <property type="term" value="F:peptide transmembrane transporter activity"/>
    <property type="evidence" value="ECO:0007669"/>
    <property type="project" value="TreeGrafter"/>
</dbReference>
<protein>
    <submittedName>
        <fullName evidence="6">Glutathione-binding protein GsiB</fullName>
    </submittedName>
</protein>
<dbReference type="InterPro" id="IPR030678">
    <property type="entry name" value="Peptide/Ni-bd"/>
</dbReference>
<evidence type="ECO:0000256" key="1">
    <source>
        <dbReference type="ARBA" id="ARBA00005695"/>
    </source>
</evidence>
<dbReference type="GO" id="GO:0043190">
    <property type="term" value="C:ATP-binding cassette (ABC) transporter complex"/>
    <property type="evidence" value="ECO:0007669"/>
    <property type="project" value="InterPro"/>
</dbReference>
<dbReference type="AlphaFoldDB" id="A0A6V7R260"/>
<dbReference type="GO" id="GO:0015833">
    <property type="term" value="P:peptide transport"/>
    <property type="evidence" value="ECO:0007669"/>
    <property type="project" value="TreeGrafter"/>
</dbReference>
<dbReference type="PANTHER" id="PTHR30290">
    <property type="entry name" value="PERIPLASMIC BINDING COMPONENT OF ABC TRANSPORTER"/>
    <property type="match status" value="1"/>
</dbReference>
<dbReference type="InterPro" id="IPR039424">
    <property type="entry name" value="SBP_5"/>
</dbReference>
<accession>A0A6V7R260</accession>
<dbReference type="Gene3D" id="3.10.105.10">
    <property type="entry name" value="Dipeptide-binding Protein, Domain 3"/>
    <property type="match status" value="1"/>
</dbReference>
<evidence type="ECO:0000256" key="3">
    <source>
        <dbReference type="ARBA" id="ARBA00022729"/>
    </source>
</evidence>
<dbReference type="EMBL" id="CAJEWD010000003">
    <property type="protein sequence ID" value="CAD2071407.1"/>
    <property type="molecule type" value="Genomic_DNA"/>
</dbReference>
<keyword evidence="7" id="KW-1185">Reference proteome</keyword>
<comment type="caution">
    <text evidence="6">The sequence shown here is derived from an EMBL/GenBank/DDBJ whole genome shotgun (WGS) entry which is preliminary data.</text>
</comment>
<feature type="domain" description="Solute-binding protein family 5" evidence="5">
    <location>
        <begin position="110"/>
        <end position="497"/>
    </location>
</feature>
<dbReference type="Pfam" id="PF00496">
    <property type="entry name" value="SBP_bac_5"/>
    <property type="match status" value="1"/>
</dbReference>
<dbReference type="PANTHER" id="PTHR30290:SF9">
    <property type="entry name" value="OLIGOPEPTIDE-BINDING PROTEIN APPA"/>
    <property type="match status" value="1"/>
</dbReference>
<keyword evidence="3" id="KW-0732">Signal</keyword>
<comment type="similarity">
    <text evidence="1">Belongs to the bacterial solute-binding protein 5 family.</text>
</comment>
<evidence type="ECO:0000259" key="5">
    <source>
        <dbReference type="Pfam" id="PF00496"/>
    </source>
</evidence>
<dbReference type="InterPro" id="IPR000914">
    <property type="entry name" value="SBP_5_dom"/>
</dbReference>
<dbReference type="Gene3D" id="3.90.76.10">
    <property type="entry name" value="Dipeptide-binding Protein, Domain 1"/>
    <property type="match status" value="2"/>
</dbReference>
<keyword evidence="4" id="KW-1133">Transmembrane helix</keyword>
<dbReference type="Gene3D" id="3.40.190.10">
    <property type="entry name" value="Periplasmic binding protein-like II"/>
    <property type="match status" value="1"/>
</dbReference>
<reference evidence="6 7" key="1">
    <citation type="submission" date="2020-07" db="EMBL/GenBank/DDBJ databases">
        <authorList>
            <person name="Criscuolo A."/>
        </authorList>
    </citation>
    <scope>NUCLEOTIDE SEQUENCE [LARGE SCALE GENOMIC DNA]</scope>
    <source>
        <strain evidence="6">CIP111649</strain>
    </source>
</reference>
<organism evidence="6 7">
    <name type="scientific">Jeotgalicoccus meleagridis</name>
    <dbReference type="NCBI Taxonomy" id="2759181"/>
    <lineage>
        <taxon>Bacteria</taxon>
        <taxon>Bacillati</taxon>
        <taxon>Bacillota</taxon>
        <taxon>Bacilli</taxon>
        <taxon>Bacillales</taxon>
        <taxon>Staphylococcaceae</taxon>
        <taxon>Jeotgalicoccus</taxon>
    </lineage>
</organism>
<sequence>MSNFIVYIAFIVFCIYNLNIQTIKGEHYMKKILILFISVFIFSLAACTSDSNVEEEVSSDEEKTGDITVGLDQDFSTVDPHGTNDVVGIQVRRQIFQTLVARNSDMSHKEGLAKEWEQVDETTWNFKLQEGVKFHNGSEFTAEDVKASLERVVDPTVAAPTQFLFEMIEDIEIVNDYEINIKTRYPFAPLADNLAHTAASIMSKESIDQDYTNAIEAANLDITLEEYYDLRESGNEEFTNVSDQLAEFTSEYISEHPDGTNHVKFEARAPGQNLELVRFDDFVGDSKVDNLTFEIIPESGSMMAELESGGINITSPVEMAMFDRIDNSPSTELVESESLRTNYLGFNTESEPFTDVKVRQAISYALDREAIRDGIYDGKATIPNSLVSESAFGFSEELPSLTEDMDKAKEILKESSYPEGFDATIWVNDSQDLVDTSVYIQEQLKELNININVEQFEMATFLERLGNGQHDMFLLSFTASTGDADYLLSSLTLSSNEGFGGNRAFYKNDQVDDLLEKARSATEESVRQTEYEKIHQILMEELPYIPLVHPNMTLAYNSDQLESVELDAAGYIRLENVSFK</sequence>
<keyword evidence="2" id="KW-0813">Transport</keyword>
<feature type="transmembrane region" description="Helical" evidence="4">
    <location>
        <begin position="32"/>
        <end position="51"/>
    </location>
</feature>
<proteinExistence type="inferred from homology"/>
<keyword evidence="4" id="KW-0472">Membrane</keyword>
<dbReference type="GO" id="GO:0042597">
    <property type="term" value="C:periplasmic space"/>
    <property type="evidence" value="ECO:0007669"/>
    <property type="project" value="UniProtKB-ARBA"/>
</dbReference>
<feature type="transmembrane region" description="Helical" evidence="4">
    <location>
        <begin position="6"/>
        <end position="23"/>
    </location>
</feature>
<evidence type="ECO:0000313" key="6">
    <source>
        <dbReference type="EMBL" id="CAD2071407.1"/>
    </source>
</evidence>